<dbReference type="Proteomes" id="UP001597062">
    <property type="component" value="Unassembled WGS sequence"/>
</dbReference>
<comment type="caution">
    <text evidence="1">The sequence shown here is derived from an EMBL/GenBank/DDBJ whole genome shotgun (WGS) entry which is preliminary data.</text>
</comment>
<gene>
    <name evidence="1" type="ORF">ACFQ1U_03400</name>
</gene>
<name>A0ABW3JQT4_9FLAO</name>
<proteinExistence type="predicted"/>
<dbReference type="Pfam" id="PF14125">
    <property type="entry name" value="DUF4292"/>
    <property type="match status" value="1"/>
</dbReference>
<dbReference type="Gene3D" id="2.50.20.10">
    <property type="entry name" value="Lipoprotein localisation LolA/LolB/LppX"/>
    <property type="match status" value="1"/>
</dbReference>
<reference evidence="2" key="1">
    <citation type="journal article" date="2019" name="Int. J. Syst. Evol. Microbiol.">
        <title>The Global Catalogue of Microorganisms (GCM) 10K type strain sequencing project: providing services to taxonomists for standard genome sequencing and annotation.</title>
        <authorList>
            <consortium name="The Broad Institute Genomics Platform"/>
            <consortium name="The Broad Institute Genome Sequencing Center for Infectious Disease"/>
            <person name="Wu L."/>
            <person name="Ma J."/>
        </authorList>
    </citation>
    <scope>NUCLEOTIDE SEQUENCE [LARGE SCALE GENOMIC DNA]</scope>
    <source>
        <strain evidence="2">CCUG 60527</strain>
    </source>
</reference>
<sequence length="256" mass="29416">MKFLNYLFLGLLAVFISCKSSKNITDASGIKSMSARKVAKKHVAANFNKKTIDAKYKVTYKDNDESIGFSVKMSLKKDEVIWIKGTKLITVFKAKITPTKVSFYSPYKKNYFEGDFSMLKELLGTEVNFYQLQNMLLGQSIEDVKKSKQEMIIANKSYQLSPKKQPELFDIFYWINPTNFKLNKQSLVSIEKNQRLDVNYKNYVSKKGTLLPKELLISAKENSKTTQIKMDLRSVAINTNVAMSFKIPKGYKEIKL</sequence>
<dbReference type="RefSeq" id="WP_386105324.1">
    <property type="nucleotide sequence ID" value="NZ_JBHTJR010000020.1"/>
</dbReference>
<dbReference type="EMBL" id="JBHTJR010000020">
    <property type="protein sequence ID" value="MFD0992240.1"/>
    <property type="molecule type" value="Genomic_DNA"/>
</dbReference>
<keyword evidence="2" id="KW-1185">Reference proteome</keyword>
<evidence type="ECO:0000313" key="2">
    <source>
        <dbReference type="Proteomes" id="UP001597062"/>
    </source>
</evidence>
<accession>A0ABW3JQT4</accession>
<dbReference type="InterPro" id="IPR025634">
    <property type="entry name" value="DUF4292"/>
</dbReference>
<evidence type="ECO:0000313" key="1">
    <source>
        <dbReference type="EMBL" id="MFD0992240.1"/>
    </source>
</evidence>
<dbReference type="PROSITE" id="PS51257">
    <property type="entry name" value="PROKAR_LIPOPROTEIN"/>
    <property type="match status" value="1"/>
</dbReference>
<organism evidence="1 2">
    <name type="scientific">Tenacibaculum geojense</name>
    <dbReference type="NCBI Taxonomy" id="915352"/>
    <lineage>
        <taxon>Bacteria</taxon>
        <taxon>Pseudomonadati</taxon>
        <taxon>Bacteroidota</taxon>
        <taxon>Flavobacteriia</taxon>
        <taxon>Flavobacteriales</taxon>
        <taxon>Flavobacteriaceae</taxon>
        <taxon>Tenacibaculum</taxon>
    </lineage>
</organism>
<protein>
    <submittedName>
        <fullName evidence="1">DUF4292 domain-containing protein</fullName>
    </submittedName>
</protein>